<dbReference type="KEGG" id="ovi:T265_04222"/>
<dbReference type="GeneID" id="20318408"/>
<dbReference type="RefSeq" id="XP_009167179.1">
    <property type="nucleotide sequence ID" value="XM_009168915.1"/>
</dbReference>
<dbReference type="CTD" id="20318408"/>
<evidence type="ECO:0000313" key="1">
    <source>
        <dbReference type="EMBL" id="KER29033.1"/>
    </source>
</evidence>
<sequence>MAFQKTVVCAASEAGMVPRFEVCKALQFYYCTYGTAFVDKPPFERIGFRGFARNSTWFNRLLESIYAHKKDFQDQNAYIHWEDFYPLRAFGACHNLPTTVVHVSPRTQFKALFNAVLCESLRWQACFPLFISQRQPLNDKSETDPGILSESLDPVY</sequence>
<gene>
    <name evidence="1" type="ORF">T265_04222</name>
</gene>
<keyword evidence="2" id="KW-1185">Reference proteome</keyword>
<evidence type="ECO:0000313" key="2">
    <source>
        <dbReference type="Proteomes" id="UP000054324"/>
    </source>
</evidence>
<dbReference type="Proteomes" id="UP000054324">
    <property type="component" value="Unassembled WGS sequence"/>
</dbReference>
<protein>
    <submittedName>
        <fullName evidence="1">Uncharacterized protein</fullName>
    </submittedName>
</protein>
<dbReference type="EMBL" id="KL596686">
    <property type="protein sequence ID" value="KER29033.1"/>
    <property type="molecule type" value="Genomic_DNA"/>
</dbReference>
<reference evidence="1 2" key="1">
    <citation type="submission" date="2013-11" db="EMBL/GenBank/DDBJ databases">
        <title>Opisthorchis viverrini - life in the bile duct.</title>
        <authorList>
            <person name="Young N.D."/>
            <person name="Nagarajan N."/>
            <person name="Lin S.J."/>
            <person name="Korhonen P.K."/>
            <person name="Jex A.R."/>
            <person name="Hall R.S."/>
            <person name="Safavi-Hemami H."/>
            <person name="Kaewkong W."/>
            <person name="Bertrand D."/>
            <person name="Gao S."/>
            <person name="Seet Q."/>
            <person name="Wongkham S."/>
            <person name="Teh B.T."/>
            <person name="Wongkham C."/>
            <person name="Intapan P.M."/>
            <person name="Maleewong W."/>
            <person name="Yang X."/>
            <person name="Hu M."/>
            <person name="Wang Z."/>
            <person name="Hofmann A."/>
            <person name="Sternberg P.W."/>
            <person name="Tan P."/>
            <person name="Wang J."/>
            <person name="Gasser R.B."/>
        </authorList>
    </citation>
    <scope>NUCLEOTIDE SEQUENCE [LARGE SCALE GENOMIC DNA]</scope>
</reference>
<proteinExistence type="predicted"/>
<organism evidence="1 2">
    <name type="scientific">Opisthorchis viverrini</name>
    <name type="common">Southeast Asian liver fluke</name>
    <dbReference type="NCBI Taxonomy" id="6198"/>
    <lineage>
        <taxon>Eukaryota</taxon>
        <taxon>Metazoa</taxon>
        <taxon>Spiralia</taxon>
        <taxon>Lophotrochozoa</taxon>
        <taxon>Platyhelminthes</taxon>
        <taxon>Trematoda</taxon>
        <taxon>Digenea</taxon>
        <taxon>Opisthorchiida</taxon>
        <taxon>Opisthorchiata</taxon>
        <taxon>Opisthorchiidae</taxon>
        <taxon>Opisthorchis</taxon>
    </lineage>
</organism>
<name>A0A074ZNR2_OPIVI</name>
<accession>A0A074ZNR2</accession>
<dbReference type="AlphaFoldDB" id="A0A074ZNR2"/>